<dbReference type="InterPro" id="IPR027383">
    <property type="entry name" value="Znf_put"/>
</dbReference>
<evidence type="ECO:0000259" key="4">
    <source>
        <dbReference type="Pfam" id="PF13490"/>
    </source>
</evidence>
<evidence type="ECO:0000256" key="1">
    <source>
        <dbReference type="ARBA" id="ARBA00023015"/>
    </source>
</evidence>
<dbReference type="Pfam" id="PF13490">
    <property type="entry name" value="zf-HC2"/>
    <property type="match status" value="1"/>
</dbReference>
<proteinExistence type="predicted"/>
<name>A0ABY3WJC2_9ACTN</name>
<sequence>MDLRERHRDVAAYALGVLEPADAFRFEEHLSECVPCALWLTDLAPVASALSGLDPVTRPSAGLLDRLLHEVAERRRSGSRSRLRLVAAAAALIVAVPAVAVGLADGGSGGRISATDAATGVYGAVGLRATEWGTALTLRMARVRGPRICELVAVATDGSERPVITWSVPDSPGSEDPLDLEAATALRPDQVDRFEVRTTSGERLVSLAVT</sequence>
<keyword evidence="3" id="KW-0472">Membrane</keyword>
<evidence type="ECO:0000313" key="6">
    <source>
        <dbReference type="Proteomes" id="UP000828924"/>
    </source>
</evidence>
<evidence type="ECO:0000256" key="2">
    <source>
        <dbReference type="ARBA" id="ARBA00023163"/>
    </source>
</evidence>
<dbReference type="RefSeq" id="WP_242331305.1">
    <property type="nucleotide sequence ID" value="NZ_CP071872.1"/>
</dbReference>
<keyword evidence="6" id="KW-1185">Reference proteome</keyword>
<accession>A0ABY3WJC2</accession>
<evidence type="ECO:0000313" key="5">
    <source>
        <dbReference type="EMBL" id="UNM12689.1"/>
    </source>
</evidence>
<keyword evidence="3" id="KW-0812">Transmembrane</keyword>
<reference evidence="5 6" key="1">
    <citation type="submission" date="2021-03" db="EMBL/GenBank/DDBJ databases">
        <title>Complete genome of Streptomyces formicae strain 1H-GS9 (DSM 100524).</title>
        <authorList>
            <person name="Atanasov K.E."/>
            <person name="Altabella T."/>
            <person name="Ferrer A."/>
        </authorList>
    </citation>
    <scope>NUCLEOTIDE SEQUENCE [LARGE SCALE GENOMIC DNA]</scope>
    <source>
        <strain evidence="5 6">1H-GS9</strain>
    </source>
</reference>
<gene>
    <name evidence="5" type="ORF">J4032_15215</name>
</gene>
<dbReference type="Gene3D" id="1.10.10.1320">
    <property type="entry name" value="Anti-sigma factor, zinc-finger domain"/>
    <property type="match status" value="1"/>
</dbReference>
<dbReference type="EMBL" id="CP071872">
    <property type="protein sequence ID" value="UNM12689.1"/>
    <property type="molecule type" value="Genomic_DNA"/>
</dbReference>
<dbReference type="Proteomes" id="UP000828924">
    <property type="component" value="Chromosome"/>
</dbReference>
<keyword evidence="2" id="KW-0804">Transcription</keyword>
<feature type="transmembrane region" description="Helical" evidence="3">
    <location>
        <begin position="83"/>
        <end position="104"/>
    </location>
</feature>
<feature type="domain" description="Putative zinc-finger" evidence="4">
    <location>
        <begin position="8"/>
        <end position="37"/>
    </location>
</feature>
<keyword evidence="3" id="KW-1133">Transmembrane helix</keyword>
<protein>
    <submittedName>
        <fullName evidence="5">Zf-HC2 domain-containing protein</fullName>
    </submittedName>
</protein>
<dbReference type="InterPro" id="IPR041916">
    <property type="entry name" value="Anti_sigma_zinc_sf"/>
</dbReference>
<evidence type="ECO:0000256" key="3">
    <source>
        <dbReference type="SAM" id="Phobius"/>
    </source>
</evidence>
<keyword evidence="1" id="KW-0805">Transcription regulation</keyword>
<organism evidence="5 6">
    <name type="scientific">Streptomyces formicae</name>
    <dbReference type="NCBI Taxonomy" id="1616117"/>
    <lineage>
        <taxon>Bacteria</taxon>
        <taxon>Bacillati</taxon>
        <taxon>Actinomycetota</taxon>
        <taxon>Actinomycetes</taxon>
        <taxon>Kitasatosporales</taxon>
        <taxon>Streptomycetaceae</taxon>
        <taxon>Streptomyces</taxon>
    </lineage>
</organism>